<keyword evidence="3" id="KW-1185">Reference proteome</keyword>
<dbReference type="RefSeq" id="WP_171324422.1">
    <property type="nucleotide sequence ID" value="NZ_JABFBC010000001.1"/>
</dbReference>
<evidence type="ECO:0000313" key="2">
    <source>
        <dbReference type="EMBL" id="NNU80557.1"/>
    </source>
</evidence>
<organism evidence="2 3">
    <name type="scientific">Halovulum dunhuangense</name>
    <dbReference type="NCBI Taxonomy" id="1505036"/>
    <lineage>
        <taxon>Bacteria</taxon>
        <taxon>Pseudomonadati</taxon>
        <taxon>Pseudomonadota</taxon>
        <taxon>Alphaproteobacteria</taxon>
        <taxon>Rhodobacterales</taxon>
        <taxon>Paracoccaceae</taxon>
        <taxon>Halovulum</taxon>
    </lineage>
</organism>
<keyword evidence="1" id="KW-0732">Signal</keyword>
<gene>
    <name evidence="2" type="ORF">HMH01_08925</name>
</gene>
<feature type="chain" id="PRO_5032536145" description="Tetratricopeptide repeat protein" evidence="1">
    <location>
        <begin position="24"/>
        <end position="526"/>
    </location>
</feature>
<dbReference type="Proteomes" id="UP000572377">
    <property type="component" value="Unassembled WGS sequence"/>
</dbReference>
<name>A0A849L2X4_9RHOB</name>
<proteinExistence type="predicted"/>
<evidence type="ECO:0008006" key="4">
    <source>
        <dbReference type="Google" id="ProtNLM"/>
    </source>
</evidence>
<comment type="caution">
    <text evidence="2">The sequence shown here is derived from an EMBL/GenBank/DDBJ whole genome shotgun (WGS) entry which is preliminary data.</text>
</comment>
<evidence type="ECO:0000313" key="3">
    <source>
        <dbReference type="Proteomes" id="UP000572377"/>
    </source>
</evidence>
<dbReference type="AlphaFoldDB" id="A0A849L2X4"/>
<protein>
    <recommendedName>
        <fullName evidence="4">Tetratricopeptide repeat protein</fullName>
    </recommendedName>
</protein>
<reference evidence="2 3" key="1">
    <citation type="submission" date="2020-05" db="EMBL/GenBank/DDBJ databases">
        <title>Gimesia benthica sp. nov., a novel planctomycete isolated from a deep-sea water sample of the Northwest Indian Ocean.</title>
        <authorList>
            <person name="Wang J."/>
            <person name="Ruan C."/>
            <person name="Song L."/>
            <person name="Zhu Y."/>
            <person name="Li A."/>
            <person name="Zheng X."/>
            <person name="Wang L."/>
            <person name="Lu Z."/>
            <person name="Huang Y."/>
            <person name="Du W."/>
            <person name="Zhou Y."/>
            <person name="Huang L."/>
            <person name="Dai X."/>
        </authorList>
    </citation>
    <scope>NUCLEOTIDE SEQUENCE [LARGE SCALE GENOMIC DNA]</scope>
    <source>
        <strain evidence="2 3">YYQ-30</strain>
    </source>
</reference>
<evidence type="ECO:0000256" key="1">
    <source>
        <dbReference type="SAM" id="SignalP"/>
    </source>
</evidence>
<accession>A0A849L2X4</accession>
<dbReference type="EMBL" id="JABFBC010000001">
    <property type="protein sequence ID" value="NNU80557.1"/>
    <property type="molecule type" value="Genomic_DNA"/>
</dbReference>
<sequence>MTRRRWPFVVIAAALASGLPVQASDAPRSAIGWLSDVIRTPAPQADGQAAALSPETVSPFAEAEIMTSRLDDPIRNGIGLLSARESGFDPDMWADASALRVRSLILELRPAGVPAARELYRRVVLTETLPPIGSGPSNGVLLARLDSLMAAGRLEDARALIELAGVADPELFRRAFDIALLAGGIDEICGQLRDSPGLSPTFPARVFCLARLGDWSAAALTLQLAREVGDIAPAQEELLAWFLDPQLFEGETPPPAPRPLTTLDHVLREAVALPRSATTLPTAFLWLDAGNEAPLRSRIEARERLVREGAMEPEPLFDAYRQNTPAASGGVWDRMAAVQELDQAFATMDAQALPGALERADRLLSDLGLRPALATVYARQLAALPRDGLDTDTRRRIGGLLLLAGSGPQAARWLPDNNDGSDMLLRALALGRADLPQGTALSPIEDAVRRGLTQLAPPSADAAQLGAMIDEGRIGEAMVQVLTLLAPGPELDPGDLAAALYLLRMAGQDETARRVAAETILLLPEA</sequence>
<feature type="signal peptide" evidence="1">
    <location>
        <begin position="1"/>
        <end position="23"/>
    </location>
</feature>